<reference evidence="1 2" key="1">
    <citation type="submission" date="2019-04" db="EMBL/GenBank/DDBJ databases">
        <title>Cohnella sp. nov. isolated from preserved vegetables.</title>
        <authorList>
            <person name="Lin S.-Y."/>
            <person name="Hung M.-H."/>
            <person name="Young C.-C."/>
        </authorList>
    </citation>
    <scope>NUCLEOTIDE SEQUENCE [LARGE SCALE GENOMIC DNA]</scope>
    <source>
        <strain evidence="1 2">CC-MHH1044</strain>
    </source>
</reference>
<evidence type="ECO:0000313" key="1">
    <source>
        <dbReference type="EMBL" id="THF73614.1"/>
    </source>
</evidence>
<dbReference type="Gene3D" id="3.90.1720.10">
    <property type="entry name" value="endopeptidase domain like (from Nostoc punctiforme)"/>
    <property type="match status" value="1"/>
</dbReference>
<dbReference type="Proteomes" id="UP000310636">
    <property type="component" value="Unassembled WGS sequence"/>
</dbReference>
<evidence type="ECO:0008006" key="3">
    <source>
        <dbReference type="Google" id="ProtNLM"/>
    </source>
</evidence>
<evidence type="ECO:0000313" key="2">
    <source>
        <dbReference type="Proteomes" id="UP000310636"/>
    </source>
</evidence>
<dbReference type="InterPro" id="IPR038765">
    <property type="entry name" value="Papain-like_cys_pep_sf"/>
</dbReference>
<dbReference type="RefSeq" id="WP_136373226.1">
    <property type="nucleotide sequence ID" value="NZ_SSOB01000052.1"/>
</dbReference>
<dbReference type="OrthoDB" id="1645744at2"/>
<organism evidence="1 2">
    <name type="scientific">Cohnella fermenti</name>
    <dbReference type="NCBI Taxonomy" id="2565925"/>
    <lineage>
        <taxon>Bacteria</taxon>
        <taxon>Bacillati</taxon>
        <taxon>Bacillota</taxon>
        <taxon>Bacilli</taxon>
        <taxon>Bacillales</taxon>
        <taxon>Paenibacillaceae</taxon>
        <taxon>Cohnella</taxon>
    </lineage>
</organism>
<dbReference type="SUPFAM" id="SSF54001">
    <property type="entry name" value="Cysteine proteinases"/>
    <property type="match status" value="1"/>
</dbReference>
<sequence length="211" mass="23863">MIPAISRSDKPIYVLLTHTGTLFTTLIRGVTSAPYNHASLAMDAELSRLYSFGRKRPRNPLSAGFVEEDVYEGTFSRYPNTRCALLRLRVTDEQRAEAWGTIRAFQQNRDDYRYNLIGLLGVLMNRDLCRKNAYFCSQFVAEALRRSGIPLWDRSSALVTPDDFLRHGSFELVYEGNLYDYPLLDVKRIAARSAGTAVRTRANPDGSIALS</sequence>
<gene>
    <name evidence="1" type="ORF">E6C55_28445</name>
</gene>
<name>A0A4S4BGN4_9BACL</name>
<keyword evidence="2" id="KW-1185">Reference proteome</keyword>
<comment type="caution">
    <text evidence="1">The sequence shown here is derived from an EMBL/GenBank/DDBJ whole genome shotgun (WGS) entry which is preliminary data.</text>
</comment>
<protein>
    <recommendedName>
        <fullName evidence="3">Permuted papain-like amidase YaeF/Yiix C92 family enzyme</fullName>
    </recommendedName>
</protein>
<dbReference type="AlphaFoldDB" id="A0A4S4BGN4"/>
<proteinExistence type="predicted"/>
<dbReference type="EMBL" id="SSOB01000052">
    <property type="protein sequence ID" value="THF73614.1"/>
    <property type="molecule type" value="Genomic_DNA"/>
</dbReference>
<accession>A0A4S4BGN4</accession>